<comment type="function">
    <text evidence="12">Dol-P-Glc:Glc(2)Man(9)GlcNAc(2)-PP-Dol alpha-1,2-glucosyltransferase that operates in the biosynthetic pathway of dolichol-linked oligosaccharides, the glycan precursors employed in protein asparagine (N)-glycosylation. The assembly of dolichol-linked oligosaccharides begins on the cytosolic side of the endoplasmic reticulum membrane and finishes in its lumen. The sequential addition of sugars to dolichol pyrophosphate produces dolichol-linked oligosaccharides containing fourteen sugars, including two GlcNAcs, nine mannoses and three glucoses. Once assembled, the oligosaccharide is transferred from the lipid to nascent proteins by oligosaccharyltransferases. In the lumen of the endoplasmic reticulum, adds the third and last glucose residue from dolichyl phosphate glucose (Dol-P-Glc) onto the lipid-linked oligosaccharide intermediate Glc(2)Man(9)GlcNAc(2)-PP-Dol to produce Glc(3)Man(9)GlcNAc(2)-PP-Dol.</text>
</comment>
<evidence type="ECO:0000256" key="3">
    <source>
        <dbReference type="ARBA" id="ARBA00010600"/>
    </source>
</evidence>
<evidence type="ECO:0000256" key="8">
    <source>
        <dbReference type="ARBA" id="ARBA00022692"/>
    </source>
</evidence>
<dbReference type="PANTHER" id="PTHR12989">
    <property type="entry name" value="ALPHA-1,2-GLUCOSYLTRANSFERASE ALG10"/>
    <property type="match status" value="1"/>
</dbReference>
<keyword evidence="11 14" id="KW-0472">Membrane</keyword>
<evidence type="ECO:0000256" key="6">
    <source>
        <dbReference type="ARBA" id="ARBA00022676"/>
    </source>
</evidence>
<evidence type="ECO:0000313" key="15">
    <source>
        <dbReference type="EMBL" id="KAK7339629.1"/>
    </source>
</evidence>
<keyword evidence="7" id="KW-0808">Transferase</keyword>
<comment type="similarity">
    <text evidence="3">Belongs to the ALG10 glucosyltransferase family.</text>
</comment>
<feature type="transmembrane region" description="Helical" evidence="14">
    <location>
        <begin position="12"/>
        <end position="30"/>
    </location>
</feature>
<keyword evidence="8 14" id="KW-0812">Transmembrane</keyword>
<name>A0AAN9LP98_CANGL</name>
<evidence type="ECO:0000256" key="1">
    <source>
        <dbReference type="ARBA" id="ARBA00004477"/>
    </source>
</evidence>
<feature type="transmembrane region" description="Helical" evidence="14">
    <location>
        <begin position="80"/>
        <end position="100"/>
    </location>
</feature>
<organism evidence="15 16">
    <name type="scientific">Canavalia gladiata</name>
    <name type="common">Sword bean</name>
    <name type="synonym">Dolichos gladiatus</name>
    <dbReference type="NCBI Taxonomy" id="3824"/>
    <lineage>
        <taxon>Eukaryota</taxon>
        <taxon>Viridiplantae</taxon>
        <taxon>Streptophyta</taxon>
        <taxon>Embryophyta</taxon>
        <taxon>Tracheophyta</taxon>
        <taxon>Spermatophyta</taxon>
        <taxon>Magnoliopsida</taxon>
        <taxon>eudicotyledons</taxon>
        <taxon>Gunneridae</taxon>
        <taxon>Pentapetalae</taxon>
        <taxon>rosids</taxon>
        <taxon>fabids</taxon>
        <taxon>Fabales</taxon>
        <taxon>Fabaceae</taxon>
        <taxon>Papilionoideae</taxon>
        <taxon>50 kb inversion clade</taxon>
        <taxon>NPAAA clade</taxon>
        <taxon>indigoferoid/millettioid clade</taxon>
        <taxon>Phaseoleae</taxon>
        <taxon>Canavalia</taxon>
    </lineage>
</organism>
<evidence type="ECO:0000256" key="5">
    <source>
        <dbReference type="ARBA" id="ARBA00018512"/>
    </source>
</evidence>
<evidence type="ECO:0000313" key="16">
    <source>
        <dbReference type="Proteomes" id="UP001367508"/>
    </source>
</evidence>
<comment type="catalytic activity">
    <reaction evidence="13">
        <text>an alpha-D-Glc-(1-&gt;3)-alpha-D-Glc-(1-&gt;3)-alpha-D-Man-(1-&gt;2)-alpha-D-Man-(1-&gt;2)-alpha-D-Man-(1-&gt;3)-[alpha-D-Man-(1-&gt;2)-alpha-D-Man-(1-&gt;3)-[alpha-D-Man-(1-&gt;2)-alpha-D-Man-(1-&gt;6)]-alpha-D-Man-(1-&gt;6)]-beta-D-Man-(1-&gt;4)-beta-D-GlcNAc-(1-&gt;4)-alpha-D-GlcNAc-diphospho-di-trans,poly-cis-dolichol + a di-trans,poly-cis-dolichyl beta-D-glucosyl phosphate = a alpha-D-Glc-(1-&gt;2)-alpha-D-Glc-(1-&gt;3)-alpha-D-Glc-(1-&gt;3)-alpha-D-Man-(1-&gt;2)-alpha-D-Man-(1-&gt;2)-alpha-D-Man-(1-&gt;3)-[alpha-D-Man-(1-&gt;2)-alpha-D-Man-(1-&gt;3)-[alpha-D-Man-(1-&gt;2)-alpha-D-Man-(1-&gt;6)]-alpha-D-Man-(1-&gt;6)]-beta-D-Man-(1-&gt;4)-beta-D-GlcNAc-(1-&gt;4)-alpha-D-GlcNAc-diphospho-di-trans,poly-cis-dolichol + a di-trans,poly-cis-dolichyl phosphate + H(+)</text>
        <dbReference type="Rhea" id="RHEA:29543"/>
        <dbReference type="Rhea" id="RHEA-COMP:19498"/>
        <dbReference type="Rhea" id="RHEA-COMP:19502"/>
        <dbReference type="Rhea" id="RHEA-COMP:19512"/>
        <dbReference type="Rhea" id="RHEA-COMP:19522"/>
        <dbReference type="ChEBI" id="CHEBI:15378"/>
        <dbReference type="ChEBI" id="CHEBI:57525"/>
        <dbReference type="ChEBI" id="CHEBI:57683"/>
        <dbReference type="ChEBI" id="CHEBI:132522"/>
        <dbReference type="ChEBI" id="CHEBI:132523"/>
        <dbReference type="EC" id="2.4.1.256"/>
    </reaction>
    <physiologicalReaction direction="left-to-right" evidence="13">
        <dbReference type="Rhea" id="RHEA:29544"/>
    </physiologicalReaction>
</comment>
<dbReference type="Proteomes" id="UP001367508">
    <property type="component" value="Unassembled WGS sequence"/>
</dbReference>
<evidence type="ECO:0000256" key="4">
    <source>
        <dbReference type="ARBA" id="ARBA00011967"/>
    </source>
</evidence>
<protein>
    <recommendedName>
        <fullName evidence="5">Dol-P-Glc:Glc(2)Man(9)GlcNAc(2)-PP-Dol alpha-1,2-glucosyltransferase</fullName>
        <ecNumber evidence="4">2.4.1.256</ecNumber>
    </recommendedName>
</protein>
<keyword evidence="9" id="KW-0256">Endoplasmic reticulum</keyword>
<dbReference type="Pfam" id="PF04922">
    <property type="entry name" value="DIE2_ALG10"/>
    <property type="match status" value="1"/>
</dbReference>
<keyword evidence="16" id="KW-1185">Reference proteome</keyword>
<evidence type="ECO:0000256" key="11">
    <source>
        <dbReference type="ARBA" id="ARBA00023136"/>
    </source>
</evidence>
<evidence type="ECO:0000256" key="2">
    <source>
        <dbReference type="ARBA" id="ARBA00004922"/>
    </source>
</evidence>
<dbReference type="GO" id="GO:0006488">
    <property type="term" value="P:dolichol-linked oligosaccharide biosynthetic process"/>
    <property type="evidence" value="ECO:0007669"/>
    <property type="project" value="InterPro"/>
</dbReference>
<evidence type="ECO:0000256" key="12">
    <source>
        <dbReference type="ARBA" id="ARBA00044727"/>
    </source>
</evidence>
<comment type="caution">
    <text evidence="15">The sequence shown here is derived from an EMBL/GenBank/DDBJ whole genome shotgun (WGS) entry which is preliminary data.</text>
</comment>
<sequence length="107" mass="12306">MCSAAILRSVNGVLAVICSIILFEIVTHLKPTLNDRKAMLHALVLSLYPLHWFFTFLYYTDVAFVIAVLAMYLASLKKNYWLSALIINFLVSWYFDFSLYNTATLDE</sequence>
<dbReference type="InterPro" id="IPR016900">
    <property type="entry name" value="Alg10"/>
</dbReference>
<evidence type="ECO:0000256" key="10">
    <source>
        <dbReference type="ARBA" id="ARBA00022989"/>
    </source>
</evidence>
<dbReference type="EC" id="2.4.1.256" evidence="4"/>
<reference evidence="15 16" key="1">
    <citation type="submission" date="2024-01" db="EMBL/GenBank/DDBJ databases">
        <title>The genomes of 5 underutilized Papilionoideae crops provide insights into root nodulation and disease resistanc.</title>
        <authorList>
            <person name="Jiang F."/>
        </authorList>
    </citation>
    <scope>NUCLEOTIDE SEQUENCE [LARGE SCALE GENOMIC DNA]</scope>
    <source>
        <strain evidence="15">LVBAO_FW01</strain>
        <tissue evidence="15">Leaves</tissue>
    </source>
</reference>
<accession>A0AAN9LP98</accession>
<dbReference type="PANTHER" id="PTHR12989:SF10">
    <property type="entry name" value="DOL-P-GLC:GLC(2)MAN(9)GLCNAC(2)-PP-DOL ALPHA-1,2-GLUCOSYLTRANSFERASE-RELATED"/>
    <property type="match status" value="1"/>
</dbReference>
<gene>
    <name evidence="15" type="ORF">VNO77_20307</name>
</gene>
<comment type="pathway">
    <text evidence="2">Protein modification; protein glycosylation.</text>
</comment>
<dbReference type="EMBL" id="JAYMYQ010000004">
    <property type="protein sequence ID" value="KAK7339629.1"/>
    <property type="molecule type" value="Genomic_DNA"/>
</dbReference>
<dbReference type="AlphaFoldDB" id="A0AAN9LP98"/>
<feature type="transmembrane region" description="Helical" evidence="14">
    <location>
        <begin position="50"/>
        <end position="73"/>
    </location>
</feature>
<evidence type="ECO:0000256" key="9">
    <source>
        <dbReference type="ARBA" id="ARBA00022824"/>
    </source>
</evidence>
<dbReference type="GO" id="GO:0005789">
    <property type="term" value="C:endoplasmic reticulum membrane"/>
    <property type="evidence" value="ECO:0007669"/>
    <property type="project" value="UniProtKB-SubCell"/>
</dbReference>
<dbReference type="GO" id="GO:0106073">
    <property type="term" value="F:dolichyl pyrophosphate Glc2Man9GlcNAc2 alpha-1,2-glucosyltransferase activity"/>
    <property type="evidence" value="ECO:0007669"/>
    <property type="project" value="UniProtKB-EC"/>
</dbReference>
<comment type="subcellular location">
    <subcellularLocation>
        <location evidence="1">Endoplasmic reticulum membrane</location>
        <topology evidence="1">Multi-pass membrane protein</topology>
    </subcellularLocation>
</comment>
<keyword evidence="10 14" id="KW-1133">Transmembrane helix</keyword>
<evidence type="ECO:0000256" key="7">
    <source>
        <dbReference type="ARBA" id="ARBA00022679"/>
    </source>
</evidence>
<proteinExistence type="inferred from homology"/>
<keyword evidence="6" id="KW-0328">Glycosyltransferase</keyword>
<evidence type="ECO:0000256" key="14">
    <source>
        <dbReference type="SAM" id="Phobius"/>
    </source>
</evidence>
<evidence type="ECO:0000256" key="13">
    <source>
        <dbReference type="ARBA" id="ARBA00048064"/>
    </source>
</evidence>